<sequence>MGLLGYPGIMSGRPTGSIYKRPRTQPNTANSYPGWPMKLRAHCKDYTHGKQSAEKNRQSAPSVSWNCLSHKGPSKNKLPLKILQFRPIIFPDPTGKANTLLSDLSSPDTHLANITFHNIFRPRDAIVPY</sequence>
<accession>A0A3N4JQ76</accession>
<feature type="region of interest" description="Disordered" evidence="1">
    <location>
        <begin position="47"/>
        <end position="68"/>
    </location>
</feature>
<reference evidence="2 3" key="1">
    <citation type="journal article" date="2018" name="Nat. Ecol. Evol.">
        <title>Pezizomycetes genomes reveal the molecular basis of ectomycorrhizal truffle lifestyle.</title>
        <authorList>
            <person name="Murat C."/>
            <person name="Payen T."/>
            <person name="Noel B."/>
            <person name="Kuo A."/>
            <person name="Morin E."/>
            <person name="Chen J."/>
            <person name="Kohler A."/>
            <person name="Krizsan K."/>
            <person name="Balestrini R."/>
            <person name="Da Silva C."/>
            <person name="Montanini B."/>
            <person name="Hainaut M."/>
            <person name="Levati E."/>
            <person name="Barry K.W."/>
            <person name="Belfiori B."/>
            <person name="Cichocki N."/>
            <person name="Clum A."/>
            <person name="Dockter R.B."/>
            <person name="Fauchery L."/>
            <person name="Guy J."/>
            <person name="Iotti M."/>
            <person name="Le Tacon F."/>
            <person name="Lindquist E.A."/>
            <person name="Lipzen A."/>
            <person name="Malagnac F."/>
            <person name="Mello A."/>
            <person name="Molinier V."/>
            <person name="Miyauchi S."/>
            <person name="Poulain J."/>
            <person name="Riccioni C."/>
            <person name="Rubini A."/>
            <person name="Sitrit Y."/>
            <person name="Splivallo R."/>
            <person name="Traeger S."/>
            <person name="Wang M."/>
            <person name="Zifcakova L."/>
            <person name="Wipf D."/>
            <person name="Zambonelli A."/>
            <person name="Paolocci F."/>
            <person name="Nowrousian M."/>
            <person name="Ottonello S."/>
            <person name="Baldrian P."/>
            <person name="Spatafora J.W."/>
            <person name="Henrissat B."/>
            <person name="Nagy L.G."/>
            <person name="Aury J.M."/>
            <person name="Wincker P."/>
            <person name="Grigoriev I.V."/>
            <person name="Bonfante P."/>
            <person name="Martin F.M."/>
        </authorList>
    </citation>
    <scope>NUCLEOTIDE SEQUENCE [LARGE SCALE GENOMIC DNA]</scope>
    <source>
        <strain evidence="2 3">120613-1</strain>
    </source>
</reference>
<proteinExistence type="predicted"/>
<evidence type="ECO:0000256" key="1">
    <source>
        <dbReference type="SAM" id="MobiDB-lite"/>
    </source>
</evidence>
<protein>
    <submittedName>
        <fullName evidence="2">Uncharacterized protein</fullName>
    </submittedName>
</protein>
<feature type="compositionally biased region" description="Polar residues" evidence="1">
    <location>
        <begin position="58"/>
        <end position="67"/>
    </location>
</feature>
<evidence type="ECO:0000313" key="2">
    <source>
        <dbReference type="EMBL" id="RPB00423.1"/>
    </source>
</evidence>
<dbReference type="EMBL" id="ML120380">
    <property type="protein sequence ID" value="RPB00423.1"/>
    <property type="molecule type" value="Genomic_DNA"/>
</dbReference>
<organism evidence="2 3">
    <name type="scientific">Choiromyces venosus 120613-1</name>
    <dbReference type="NCBI Taxonomy" id="1336337"/>
    <lineage>
        <taxon>Eukaryota</taxon>
        <taxon>Fungi</taxon>
        <taxon>Dikarya</taxon>
        <taxon>Ascomycota</taxon>
        <taxon>Pezizomycotina</taxon>
        <taxon>Pezizomycetes</taxon>
        <taxon>Pezizales</taxon>
        <taxon>Tuberaceae</taxon>
        <taxon>Choiromyces</taxon>
    </lineage>
</organism>
<feature type="compositionally biased region" description="Basic and acidic residues" evidence="1">
    <location>
        <begin position="47"/>
        <end position="57"/>
    </location>
</feature>
<dbReference type="Proteomes" id="UP000276215">
    <property type="component" value="Unassembled WGS sequence"/>
</dbReference>
<feature type="region of interest" description="Disordered" evidence="1">
    <location>
        <begin position="14"/>
        <end position="35"/>
    </location>
</feature>
<keyword evidence="3" id="KW-1185">Reference proteome</keyword>
<gene>
    <name evidence="2" type="ORF">L873DRAFT_1805280</name>
</gene>
<evidence type="ECO:0000313" key="3">
    <source>
        <dbReference type="Proteomes" id="UP000276215"/>
    </source>
</evidence>
<dbReference type="AlphaFoldDB" id="A0A3N4JQ76"/>
<name>A0A3N4JQ76_9PEZI</name>